<keyword evidence="2 6" id="KW-0812">Transmembrane</keyword>
<dbReference type="EMBL" id="AP027734">
    <property type="protein sequence ID" value="BDZ54959.1"/>
    <property type="molecule type" value="Genomic_DNA"/>
</dbReference>
<protein>
    <recommendedName>
        <fullName evidence="7">SLC26A/SulP transporter domain-containing protein</fullName>
    </recommendedName>
</protein>
<feature type="transmembrane region" description="Helical" evidence="6">
    <location>
        <begin position="328"/>
        <end position="349"/>
    </location>
</feature>
<proteinExistence type="predicted"/>
<dbReference type="Proteomes" id="UP001321477">
    <property type="component" value="Chromosome"/>
</dbReference>
<dbReference type="Pfam" id="PF00916">
    <property type="entry name" value="Sulfate_transp"/>
    <property type="match status" value="1"/>
</dbReference>
<evidence type="ECO:0000256" key="1">
    <source>
        <dbReference type="ARBA" id="ARBA00004141"/>
    </source>
</evidence>
<feature type="transmembrane region" description="Helical" evidence="6">
    <location>
        <begin position="135"/>
        <end position="160"/>
    </location>
</feature>
<feature type="transmembrane region" description="Helical" evidence="6">
    <location>
        <begin position="105"/>
        <end position="128"/>
    </location>
</feature>
<name>A0ABN6YC99_9MICO</name>
<feature type="transmembrane region" description="Helical" evidence="6">
    <location>
        <begin position="385"/>
        <end position="412"/>
    </location>
</feature>
<feature type="transmembrane region" description="Helical" evidence="6">
    <location>
        <begin position="81"/>
        <end position="99"/>
    </location>
</feature>
<gene>
    <name evidence="8" type="ORF">GCM10025870_20320</name>
</gene>
<feature type="compositionally biased region" description="Basic residues" evidence="5">
    <location>
        <begin position="591"/>
        <end position="616"/>
    </location>
</feature>
<organism evidence="8 9">
    <name type="scientific">Agromyces marinus</name>
    <dbReference type="NCBI Taxonomy" id="1389020"/>
    <lineage>
        <taxon>Bacteria</taxon>
        <taxon>Bacillati</taxon>
        <taxon>Actinomycetota</taxon>
        <taxon>Actinomycetes</taxon>
        <taxon>Micrococcales</taxon>
        <taxon>Microbacteriaceae</taxon>
        <taxon>Agromyces</taxon>
    </lineage>
</organism>
<feature type="compositionally biased region" description="Basic residues" evidence="5">
    <location>
        <begin position="485"/>
        <end position="496"/>
    </location>
</feature>
<evidence type="ECO:0000259" key="7">
    <source>
        <dbReference type="Pfam" id="PF00916"/>
    </source>
</evidence>
<accession>A0ABN6YC99</accession>
<evidence type="ECO:0000256" key="6">
    <source>
        <dbReference type="SAM" id="Phobius"/>
    </source>
</evidence>
<evidence type="ECO:0000256" key="2">
    <source>
        <dbReference type="ARBA" id="ARBA00022692"/>
    </source>
</evidence>
<feature type="transmembrane region" description="Helical" evidence="6">
    <location>
        <begin position="355"/>
        <end position="373"/>
    </location>
</feature>
<feature type="transmembrane region" description="Helical" evidence="6">
    <location>
        <begin position="21"/>
        <end position="41"/>
    </location>
</feature>
<feature type="transmembrane region" description="Helical" evidence="6">
    <location>
        <begin position="180"/>
        <end position="197"/>
    </location>
</feature>
<reference evidence="9" key="1">
    <citation type="journal article" date="2019" name="Int. J. Syst. Evol. Microbiol.">
        <title>The Global Catalogue of Microorganisms (GCM) 10K type strain sequencing project: providing services to taxonomists for standard genome sequencing and annotation.</title>
        <authorList>
            <consortium name="The Broad Institute Genomics Platform"/>
            <consortium name="The Broad Institute Genome Sequencing Center for Infectious Disease"/>
            <person name="Wu L."/>
            <person name="Ma J."/>
        </authorList>
    </citation>
    <scope>NUCLEOTIDE SEQUENCE [LARGE SCALE GENOMIC DNA]</scope>
    <source>
        <strain evidence="9">NBRC 109019</strain>
    </source>
</reference>
<evidence type="ECO:0000313" key="9">
    <source>
        <dbReference type="Proteomes" id="UP001321477"/>
    </source>
</evidence>
<comment type="subcellular location">
    <subcellularLocation>
        <location evidence="1">Membrane</location>
        <topology evidence="1">Multi-pass membrane protein</topology>
    </subcellularLocation>
</comment>
<feature type="domain" description="SLC26A/SulP transporter" evidence="7">
    <location>
        <begin position="25"/>
        <end position="389"/>
    </location>
</feature>
<keyword evidence="9" id="KW-1185">Reference proteome</keyword>
<feature type="region of interest" description="Disordered" evidence="5">
    <location>
        <begin position="485"/>
        <end position="616"/>
    </location>
</feature>
<evidence type="ECO:0000313" key="8">
    <source>
        <dbReference type="EMBL" id="BDZ54959.1"/>
    </source>
</evidence>
<feature type="compositionally biased region" description="Basic residues" evidence="5">
    <location>
        <begin position="533"/>
        <end position="542"/>
    </location>
</feature>
<feature type="transmembrane region" description="Helical" evidence="6">
    <location>
        <begin position="53"/>
        <end position="69"/>
    </location>
</feature>
<keyword evidence="4 6" id="KW-0472">Membrane</keyword>
<feature type="transmembrane region" description="Helical" evidence="6">
    <location>
        <begin position="204"/>
        <end position="222"/>
    </location>
</feature>
<dbReference type="InterPro" id="IPR001902">
    <property type="entry name" value="SLC26A/SulP_fam"/>
</dbReference>
<evidence type="ECO:0000256" key="3">
    <source>
        <dbReference type="ARBA" id="ARBA00022989"/>
    </source>
</evidence>
<keyword evidence="3 6" id="KW-1133">Transmembrane helix</keyword>
<feature type="transmembrane region" description="Helical" evidence="6">
    <location>
        <begin position="249"/>
        <end position="274"/>
    </location>
</feature>
<evidence type="ECO:0000256" key="4">
    <source>
        <dbReference type="ARBA" id="ARBA00023136"/>
    </source>
</evidence>
<dbReference type="PANTHER" id="PTHR11814">
    <property type="entry name" value="SULFATE TRANSPORTER"/>
    <property type="match status" value="1"/>
</dbReference>
<dbReference type="InterPro" id="IPR011547">
    <property type="entry name" value="SLC26A/SulP_dom"/>
</dbReference>
<evidence type="ECO:0000256" key="5">
    <source>
        <dbReference type="SAM" id="MobiDB-lite"/>
    </source>
</evidence>
<sequence length="616" mass="64784">MSRQEGAAERTGPFAELTPRTIVREVGAGVTLLAIAVPLNIGYAQIAGLPPTAGLYALIVPSIVFAFAVSSRQLIASPDAAASALVASSIGGLAVAGDADYATMALAQAIICGVVFLLAAVFKLGFLAAFLSKPVLIGFIAGLALDILVSQVAKMLGVPIDSSKEFVEKLVQLAENLGEVDVWSVVIAVVSVLILVIGRRIARLVPWALIVLILTTVVVVILDLDGAGVDVLGEVPAGPPTLTWPVLDWATWFALVPSALALVLVTVAEGLLVARAYAEKNGYPDAPNRDLFAFGVSNLAAGATGGYVVGASASRTAAMDLAGARTQLPAIVAAAGTLLLLLFGTALLADIPSPAIGAVVAVAVFPLLGFREFAELFRTVRSEFLIAVVCFAVTLFVGAIPGILVAFVLALVNLARRAARPALEVLADDDSPADSLLASAPRGSVTAPGVVVVRLAAPLFFANAGTFTDAGKAAVEGELRSRPLRPRLRVGHRPRRDRCGSVPEPADLARRARRHALPEQGAAVRPSQVRALRAARRRRGLRHQPAGGAFGSRRRASRGGGPSDRLSRPSTPPTHPIRVRRRPEREQERRNRSHPIRQQPTRRRTPLRRPTRPRSG</sequence>